<evidence type="ECO:0000313" key="2">
    <source>
        <dbReference type="Proteomes" id="UP000186955"/>
    </source>
</evidence>
<gene>
    <name evidence="1" type="ORF">PENSUB_969</name>
</gene>
<accession>A0A1Q5ULM2</accession>
<dbReference type="EMBL" id="MNBE01000130">
    <property type="protein sequence ID" value="OKP13367.1"/>
    <property type="molecule type" value="Genomic_DNA"/>
</dbReference>
<dbReference type="AlphaFoldDB" id="A0A1Q5ULM2"/>
<name>A0A1Q5ULM2_9EURO</name>
<sequence length="251" mass="27725">MSSNSQPRAIPDRGLQTRRQALGSYNMAHLFSTYSPQAPRLELSNHDTSTAVLDQGPHTPDADTPYGSISPLLSSSVPSRPSLLEAYWNQFGRIRTSYRTNHALQSFLGVGEGVAATADHAPYTPSSTGPQSTSFMSLDGDTPQLYVGSDLAVSGSTQPGHRPPPEIDTWFELKEKGRVQNEAQACRPWDPITWEQLNLVWPITIVPRAIQVFIVSLAYIQATFKFRPTSLETSYAQLDLDLRRTLALQPK</sequence>
<evidence type="ECO:0000313" key="1">
    <source>
        <dbReference type="EMBL" id="OKP13367.1"/>
    </source>
</evidence>
<dbReference type="Proteomes" id="UP000186955">
    <property type="component" value="Unassembled WGS sequence"/>
</dbReference>
<protein>
    <submittedName>
        <fullName evidence="1">Uncharacterized protein</fullName>
    </submittedName>
</protein>
<keyword evidence="2" id="KW-1185">Reference proteome</keyword>
<organism evidence="1 2">
    <name type="scientific">Penicillium subrubescens</name>
    <dbReference type="NCBI Taxonomy" id="1316194"/>
    <lineage>
        <taxon>Eukaryota</taxon>
        <taxon>Fungi</taxon>
        <taxon>Dikarya</taxon>
        <taxon>Ascomycota</taxon>
        <taxon>Pezizomycotina</taxon>
        <taxon>Eurotiomycetes</taxon>
        <taxon>Eurotiomycetidae</taxon>
        <taxon>Eurotiales</taxon>
        <taxon>Aspergillaceae</taxon>
        <taxon>Penicillium</taxon>
    </lineage>
</organism>
<reference evidence="1 2" key="1">
    <citation type="submission" date="2016-10" db="EMBL/GenBank/DDBJ databases">
        <title>Genome sequence of the ascomycete fungus Penicillium subrubescens.</title>
        <authorList>
            <person name="De Vries R.P."/>
            <person name="Peng M."/>
            <person name="Dilokpimol A."/>
            <person name="Hilden K."/>
            <person name="Makela M.R."/>
            <person name="Grigoriev I."/>
            <person name="Riley R."/>
            <person name="Granchi Z."/>
        </authorList>
    </citation>
    <scope>NUCLEOTIDE SEQUENCE [LARGE SCALE GENOMIC DNA]</scope>
    <source>
        <strain evidence="1 2">CBS 132785</strain>
    </source>
</reference>
<comment type="caution">
    <text evidence="1">The sequence shown here is derived from an EMBL/GenBank/DDBJ whole genome shotgun (WGS) entry which is preliminary data.</text>
</comment>
<proteinExistence type="predicted"/>